<dbReference type="AlphaFoldDB" id="A0AAV4QDF5"/>
<proteinExistence type="predicted"/>
<evidence type="ECO:0000313" key="2">
    <source>
        <dbReference type="Proteomes" id="UP001054945"/>
    </source>
</evidence>
<accession>A0AAV4QDF5</accession>
<reference evidence="1 2" key="1">
    <citation type="submission" date="2021-06" db="EMBL/GenBank/DDBJ databases">
        <title>Caerostris extrusa draft genome.</title>
        <authorList>
            <person name="Kono N."/>
            <person name="Arakawa K."/>
        </authorList>
    </citation>
    <scope>NUCLEOTIDE SEQUENCE [LARGE SCALE GENOMIC DNA]</scope>
</reference>
<dbReference type="EMBL" id="BPLR01006150">
    <property type="protein sequence ID" value="GIY07753.1"/>
    <property type="molecule type" value="Genomic_DNA"/>
</dbReference>
<sequence>MRLILGPLLDFVKRLPFATATRKVLLHWGILLSFGRRGIFLVEKTLKIISKFGTLFKKGKVFSQFRNISRGGISAWLEFCINSMEAKVDLFQRMALHFRKSFQCKNGIW</sequence>
<keyword evidence="2" id="KW-1185">Reference proteome</keyword>
<dbReference type="Proteomes" id="UP001054945">
    <property type="component" value="Unassembled WGS sequence"/>
</dbReference>
<name>A0AAV4QDF5_CAEEX</name>
<protein>
    <submittedName>
        <fullName evidence="1">Uncharacterized protein</fullName>
    </submittedName>
</protein>
<evidence type="ECO:0000313" key="1">
    <source>
        <dbReference type="EMBL" id="GIY07753.1"/>
    </source>
</evidence>
<organism evidence="1 2">
    <name type="scientific">Caerostris extrusa</name>
    <name type="common">Bark spider</name>
    <name type="synonym">Caerostris bankana</name>
    <dbReference type="NCBI Taxonomy" id="172846"/>
    <lineage>
        <taxon>Eukaryota</taxon>
        <taxon>Metazoa</taxon>
        <taxon>Ecdysozoa</taxon>
        <taxon>Arthropoda</taxon>
        <taxon>Chelicerata</taxon>
        <taxon>Arachnida</taxon>
        <taxon>Araneae</taxon>
        <taxon>Araneomorphae</taxon>
        <taxon>Entelegynae</taxon>
        <taxon>Araneoidea</taxon>
        <taxon>Araneidae</taxon>
        <taxon>Caerostris</taxon>
    </lineage>
</organism>
<comment type="caution">
    <text evidence="1">The sequence shown here is derived from an EMBL/GenBank/DDBJ whole genome shotgun (WGS) entry which is preliminary data.</text>
</comment>
<gene>
    <name evidence="1" type="ORF">CEXT_455131</name>
</gene>